<proteinExistence type="predicted"/>
<name>A0A842F4H3_9LIST</name>
<accession>A0A842F4H3</accession>
<gene>
    <name evidence="1" type="ORF">HCB35_17360</name>
</gene>
<evidence type="ECO:0000313" key="1">
    <source>
        <dbReference type="EMBL" id="MBC2242245.1"/>
    </source>
</evidence>
<dbReference type="RefSeq" id="WP_185541794.1">
    <property type="nucleotide sequence ID" value="NZ_JAARZA010000011.1"/>
</dbReference>
<organism evidence="1 2">
    <name type="scientific">Listeria booriae</name>
    <dbReference type="NCBI Taxonomy" id="1552123"/>
    <lineage>
        <taxon>Bacteria</taxon>
        <taxon>Bacillati</taxon>
        <taxon>Bacillota</taxon>
        <taxon>Bacilli</taxon>
        <taxon>Bacillales</taxon>
        <taxon>Listeriaceae</taxon>
        <taxon>Listeria</taxon>
    </lineage>
</organism>
<reference evidence="1 2" key="1">
    <citation type="submission" date="2020-03" db="EMBL/GenBank/DDBJ databases">
        <title>Soil Listeria distribution.</title>
        <authorList>
            <person name="Liao J."/>
            <person name="Wiedmann M."/>
        </authorList>
    </citation>
    <scope>NUCLEOTIDE SEQUENCE [LARGE SCALE GENOMIC DNA]</scope>
    <source>
        <strain evidence="1 2">FSL L7-0149</strain>
    </source>
</reference>
<dbReference type="EMBL" id="JAARZA010000011">
    <property type="protein sequence ID" value="MBC2242245.1"/>
    <property type="molecule type" value="Genomic_DNA"/>
</dbReference>
<comment type="caution">
    <text evidence="1">The sequence shown here is derived from an EMBL/GenBank/DDBJ whole genome shotgun (WGS) entry which is preliminary data.</text>
</comment>
<evidence type="ECO:0000313" key="2">
    <source>
        <dbReference type="Proteomes" id="UP000553016"/>
    </source>
</evidence>
<sequence>MNDINIKFVVVSEIDGKQISNIVVARDAMTAMMGVSNTQMLDENLQGKKQATVGVFELGQVNHLEEILNHNTQLSRLNDLLENK</sequence>
<dbReference type="Proteomes" id="UP000553016">
    <property type="component" value="Unassembled WGS sequence"/>
</dbReference>
<dbReference type="AlphaFoldDB" id="A0A842F4H3"/>
<protein>
    <submittedName>
        <fullName evidence="1">Uncharacterized protein</fullName>
    </submittedName>
</protein>